<name>A0ABD1MLI5_9FABA</name>
<gene>
    <name evidence="2" type="ORF">Fmac_011113</name>
</gene>
<keyword evidence="3" id="KW-1185">Reference proteome</keyword>
<feature type="compositionally biased region" description="Basic and acidic residues" evidence="1">
    <location>
        <begin position="65"/>
        <end position="77"/>
    </location>
</feature>
<reference evidence="2 3" key="1">
    <citation type="submission" date="2024-08" db="EMBL/GenBank/DDBJ databases">
        <title>Insights into the chromosomal genome structure of Flemingia macrophylla.</title>
        <authorList>
            <person name="Ding Y."/>
            <person name="Zhao Y."/>
            <person name="Bi W."/>
            <person name="Wu M."/>
            <person name="Zhao G."/>
            <person name="Gong Y."/>
            <person name="Li W."/>
            <person name="Zhang P."/>
        </authorList>
    </citation>
    <scope>NUCLEOTIDE SEQUENCE [LARGE SCALE GENOMIC DNA]</scope>
    <source>
        <strain evidence="2">DYQJB</strain>
        <tissue evidence="2">Leaf</tissue>
    </source>
</reference>
<evidence type="ECO:0000256" key="1">
    <source>
        <dbReference type="SAM" id="MobiDB-lite"/>
    </source>
</evidence>
<evidence type="ECO:0000313" key="2">
    <source>
        <dbReference type="EMBL" id="KAL2336667.1"/>
    </source>
</evidence>
<evidence type="ECO:0000313" key="3">
    <source>
        <dbReference type="Proteomes" id="UP001603857"/>
    </source>
</evidence>
<comment type="caution">
    <text evidence="2">The sequence shown here is derived from an EMBL/GenBank/DDBJ whole genome shotgun (WGS) entry which is preliminary data.</text>
</comment>
<feature type="region of interest" description="Disordered" evidence="1">
    <location>
        <begin position="1"/>
        <end position="21"/>
    </location>
</feature>
<sequence length="124" mass="14901">MGISNSEDGAHNDPSLMPNDHREAYNNIHDILTKVATQVDINLFFPYISQEGFDNFFNTKKRKREEKDLRKARQGVERRRKKGKREEENERKWRKEEKRESRIKIDIAEQSERTQHESMQEQPT</sequence>
<protein>
    <submittedName>
        <fullName evidence="2">Uncharacterized protein</fullName>
    </submittedName>
</protein>
<proteinExistence type="predicted"/>
<dbReference type="AlphaFoldDB" id="A0ABD1MLI5"/>
<dbReference type="EMBL" id="JBGMDY010000004">
    <property type="protein sequence ID" value="KAL2336667.1"/>
    <property type="molecule type" value="Genomic_DNA"/>
</dbReference>
<organism evidence="2 3">
    <name type="scientific">Flemingia macrophylla</name>
    <dbReference type="NCBI Taxonomy" id="520843"/>
    <lineage>
        <taxon>Eukaryota</taxon>
        <taxon>Viridiplantae</taxon>
        <taxon>Streptophyta</taxon>
        <taxon>Embryophyta</taxon>
        <taxon>Tracheophyta</taxon>
        <taxon>Spermatophyta</taxon>
        <taxon>Magnoliopsida</taxon>
        <taxon>eudicotyledons</taxon>
        <taxon>Gunneridae</taxon>
        <taxon>Pentapetalae</taxon>
        <taxon>rosids</taxon>
        <taxon>fabids</taxon>
        <taxon>Fabales</taxon>
        <taxon>Fabaceae</taxon>
        <taxon>Papilionoideae</taxon>
        <taxon>50 kb inversion clade</taxon>
        <taxon>NPAAA clade</taxon>
        <taxon>indigoferoid/millettioid clade</taxon>
        <taxon>Phaseoleae</taxon>
        <taxon>Flemingia</taxon>
    </lineage>
</organism>
<feature type="region of interest" description="Disordered" evidence="1">
    <location>
        <begin position="61"/>
        <end position="124"/>
    </location>
</feature>
<feature type="compositionally biased region" description="Basic and acidic residues" evidence="1">
    <location>
        <begin position="84"/>
        <end position="124"/>
    </location>
</feature>
<dbReference type="Proteomes" id="UP001603857">
    <property type="component" value="Unassembled WGS sequence"/>
</dbReference>
<accession>A0ABD1MLI5</accession>